<feature type="transmembrane region" description="Helical" evidence="2">
    <location>
        <begin position="865"/>
        <end position="883"/>
    </location>
</feature>
<feature type="transmembrane region" description="Helical" evidence="2">
    <location>
        <begin position="670"/>
        <end position="691"/>
    </location>
</feature>
<name>A0A401L2H4_ASPAW</name>
<accession>A0A401L2H4</accession>
<evidence type="ECO:0000256" key="2">
    <source>
        <dbReference type="SAM" id="Phobius"/>
    </source>
</evidence>
<protein>
    <recommendedName>
        <fullName evidence="8">Endonuclease/exonuclease/phosphatase domain-containing protein</fullName>
    </recommendedName>
</protein>
<feature type="transmembrane region" description="Helical" evidence="2">
    <location>
        <begin position="744"/>
        <end position="767"/>
    </location>
</feature>
<dbReference type="InterPro" id="IPR049326">
    <property type="entry name" value="Rhodopsin_dom_fungi"/>
</dbReference>
<dbReference type="Proteomes" id="UP000286921">
    <property type="component" value="Unassembled WGS sequence"/>
</dbReference>
<proteinExistence type="predicted"/>
<evidence type="ECO:0000256" key="3">
    <source>
        <dbReference type="SAM" id="SignalP"/>
    </source>
</evidence>
<dbReference type="InterPro" id="IPR005135">
    <property type="entry name" value="Endo/exonuclease/phosphatase"/>
</dbReference>
<dbReference type="CDD" id="cd04486">
    <property type="entry name" value="YhcR_OBF_like"/>
    <property type="match status" value="1"/>
</dbReference>
<dbReference type="Pfam" id="PF20684">
    <property type="entry name" value="Fung_rhodopsin"/>
    <property type="match status" value="1"/>
</dbReference>
<reference evidence="6 7" key="1">
    <citation type="submission" date="2016-09" db="EMBL/GenBank/DDBJ databases">
        <title>Aspergillus awamori IFM 58123T.</title>
        <authorList>
            <person name="Kusuya Y."/>
            <person name="Shimizu M."/>
            <person name="Takahashi H."/>
            <person name="Yaguchi T."/>
        </authorList>
    </citation>
    <scope>NUCLEOTIDE SEQUENCE [LARGE SCALE GENOMIC DNA]</scope>
    <source>
        <strain evidence="6 7">IFM 58123</strain>
    </source>
</reference>
<dbReference type="PANTHER" id="PTHR42834:SF1">
    <property type="entry name" value="ENDONUCLEASE_EXONUCLEASE_PHOSPHATASE FAMILY PROTEIN (AFU_ORTHOLOGUE AFUA_3G09210)"/>
    <property type="match status" value="1"/>
</dbReference>
<keyword evidence="7" id="KW-1185">Reference proteome</keyword>
<dbReference type="GO" id="GO:0003824">
    <property type="term" value="F:catalytic activity"/>
    <property type="evidence" value="ECO:0007669"/>
    <property type="project" value="InterPro"/>
</dbReference>
<feature type="compositionally biased region" description="Polar residues" evidence="1">
    <location>
        <begin position="935"/>
        <end position="954"/>
    </location>
</feature>
<dbReference type="AlphaFoldDB" id="A0A401L2H4"/>
<evidence type="ECO:0000313" key="6">
    <source>
        <dbReference type="EMBL" id="GCB25697.1"/>
    </source>
</evidence>
<gene>
    <name evidence="6" type="ORF">AAWM_08582</name>
</gene>
<feature type="transmembrane region" description="Helical" evidence="2">
    <location>
        <begin position="903"/>
        <end position="923"/>
    </location>
</feature>
<feature type="signal peptide" evidence="3">
    <location>
        <begin position="1"/>
        <end position="19"/>
    </location>
</feature>
<feature type="transmembrane region" description="Helical" evidence="2">
    <location>
        <begin position="779"/>
        <end position="800"/>
    </location>
</feature>
<evidence type="ECO:0008006" key="8">
    <source>
        <dbReference type="Google" id="ProtNLM"/>
    </source>
</evidence>
<dbReference type="SUPFAM" id="SSF56219">
    <property type="entry name" value="DNase I-like"/>
    <property type="match status" value="1"/>
</dbReference>
<feature type="region of interest" description="Disordered" evidence="1">
    <location>
        <begin position="935"/>
        <end position="972"/>
    </location>
</feature>
<evidence type="ECO:0000259" key="4">
    <source>
        <dbReference type="Pfam" id="PF03372"/>
    </source>
</evidence>
<keyword evidence="2" id="KW-0472">Membrane</keyword>
<evidence type="ECO:0000313" key="7">
    <source>
        <dbReference type="Proteomes" id="UP000286921"/>
    </source>
</evidence>
<feature type="region of interest" description="Disordered" evidence="1">
    <location>
        <begin position="371"/>
        <end position="390"/>
    </location>
</feature>
<keyword evidence="2" id="KW-1133">Transmembrane helix</keyword>
<feature type="region of interest" description="Disordered" evidence="1">
    <location>
        <begin position="218"/>
        <end position="242"/>
    </location>
</feature>
<dbReference type="STRING" id="105351.A0A401L2H4"/>
<dbReference type="EMBL" id="BDHI01000022">
    <property type="protein sequence ID" value="GCB25697.1"/>
    <property type="molecule type" value="Genomic_DNA"/>
</dbReference>
<organism evidence="6 7">
    <name type="scientific">Aspergillus awamori</name>
    <name type="common">Black koji mold</name>
    <dbReference type="NCBI Taxonomy" id="105351"/>
    <lineage>
        <taxon>Eukaryota</taxon>
        <taxon>Fungi</taxon>
        <taxon>Dikarya</taxon>
        <taxon>Ascomycota</taxon>
        <taxon>Pezizomycotina</taxon>
        <taxon>Eurotiomycetes</taxon>
        <taxon>Eurotiomycetidae</taxon>
        <taxon>Eurotiales</taxon>
        <taxon>Aspergillaceae</taxon>
        <taxon>Aspergillus</taxon>
    </lineage>
</organism>
<feature type="domain" description="Endonuclease/exonuclease/phosphatase" evidence="4">
    <location>
        <begin position="302"/>
        <end position="578"/>
    </location>
</feature>
<dbReference type="PANTHER" id="PTHR42834">
    <property type="entry name" value="ENDONUCLEASE/EXONUCLEASE/PHOSPHATASE FAMILY PROTEIN (AFU_ORTHOLOGUE AFUA_3G09210)"/>
    <property type="match status" value="1"/>
</dbReference>
<feature type="transmembrane region" description="Helical" evidence="2">
    <location>
        <begin position="827"/>
        <end position="853"/>
    </location>
</feature>
<dbReference type="Gene3D" id="3.60.10.10">
    <property type="entry name" value="Endonuclease/exonuclease/phosphatase"/>
    <property type="match status" value="1"/>
</dbReference>
<dbReference type="InterPro" id="IPR036691">
    <property type="entry name" value="Endo/exonu/phosph_ase_sf"/>
</dbReference>
<feature type="region of interest" description="Disordered" evidence="1">
    <location>
        <begin position="1006"/>
        <end position="1028"/>
    </location>
</feature>
<evidence type="ECO:0000259" key="5">
    <source>
        <dbReference type="Pfam" id="PF20684"/>
    </source>
</evidence>
<feature type="chain" id="PRO_5019264421" description="Endonuclease/exonuclease/phosphatase domain-containing protein" evidence="3">
    <location>
        <begin position="20"/>
        <end position="1057"/>
    </location>
</feature>
<comment type="caution">
    <text evidence="6">The sequence shown here is derived from an EMBL/GenBank/DDBJ whole genome shotgun (WGS) entry which is preliminary data.</text>
</comment>
<keyword evidence="2" id="KW-0812">Transmembrane</keyword>
<sequence length="1057" mass="114374">MRMIPSLCAAALLFRSALAVTIPEINGDRYVSSYQGKRVSGLKGLVTAKGSSGFYIRATDADSDSRTSNSIYVYGSSGVSQVTVGDIVTLSGKVTEYRSSSSYVYSTEIESPSDIQVLSSDNTVTPVVIGKDNLDPPTEQYSSLDNGDVFSLPGNSSRLSTANPVLEPTEYGMDFWQSLSGELATLTGLTAISKANSYGDTWVIGDWPVTGKNDRGGLTMRANDSNPESIVIGSPLDGTKNPTDTKLGDTLEDITGIITQAYGFYTLLPLTALTKTGSNTTEATATTLQADGTCSSITIGDYNVDNFSPQSSTMSGIGEHIAKYLNSPTVLFLQEIQDNSGATDDGVVSANETLSKLASAVKEHGGVAYNYTDIDPENDTNGGERGGNIRPAYLYDPSVVRLRNYNPGSSTDSTSVLSDGSLSYNPGLIDPSNEAWDDSRKPLVAQWETLDGKNTFYTINVHFTSKYDSTSLEGDPRPPVNGWVENRVDQAKVVAKFVTSILDVNSDAKIITAGDFNEYAFVEPLEVFVSESKLQDLEEVTGIPATERYTYLYNQNCESLDHMYVSSALTSGAKMEHIHVNSWVSMDDELSDHDPTVALFNMCDGPQTFRALPSPPVRLVSIGVSSMGTPGTLTPMSGVAEIVGSWSNPFFRQSARITIMAVDRSLEVRAVAAVFFALASVTTILRCYVRLAVVKAFGWDDGVMVLALLFYAMFSGCMIGGSLYGTGKHLTELTNHQRTTAMEYWFYCDIGYALASILCKISVSIFILRVTIDRTHQIVVCLVGGIVVIAGLIFFIMVLVQCHPLSYFWNQLSTAYTGPGSCMNMHIIVGGLYAFSASSALFDLTIAILPILLVRKLNMKRDVKVAVAGLLGMACVASIAVFIRIPYIHTLYNVDYLWATTPIAIWSNIETGLGIFAGSMATLRPILRKFNPSTRGNEYTSSPWPSTRNKQRNFSVPLRSLDTSTTRTPPSEFDDRMAIQGHDERLYGTTMYSVETGERVDMDVADGGESGGRVDEYPILPKNGNTINNGGGGDNGIGVKFPGIISVRREVLVTTST</sequence>
<dbReference type="Pfam" id="PF03372">
    <property type="entry name" value="Exo_endo_phos"/>
    <property type="match status" value="1"/>
</dbReference>
<feature type="transmembrane region" description="Helical" evidence="2">
    <location>
        <begin position="703"/>
        <end position="724"/>
    </location>
</feature>
<evidence type="ECO:0000256" key="1">
    <source>
        <dbReference type="SAM" id="MobiDB-lite"/>
    </source>
</evidence>
<feature type="domain" description="Rhodopsin" evidence="5">
    <location>
        <begin position="685"/>
        <end position="929"/>
    </location>
</feature>
<keyword evidence="3" id="KW-0732">Signal</keyword>